<organism evidence="1">
    <name type="scientific">Aphanomyces invadans</name>
    <dbReference type="NCBI Taxonomy" id="157072"/>
    <lineage>
        <taxon>Eukaryota</taxon>
        <taxon>Sar</taxon>
        <taxon>Stramenopiles</taxon>
        <taxon>Oomycota</taxon>
        <taxon>Saprolegniomycetes</taxon>
        <taxon>Saprolegniales</taxon>
        <taxon>Verrucalvaceae</taxon>
        <taxon>Aphanomyces</taxon>
    </lineage>
</organism>
<dbReference type="VEuPathDB" id="FungiDB:H310_08199"/>
<gene>
    <name evidence="1" type="ORF">H310_08199</name>
</gene>
<proteinExistence type="predicted"/>
<dbReference type="GeneID" id="20085249"/>
<dbReference type="EMBL" id="KI913967">
    <property type="protein sequence ID" value="ETV99536.1"/>
    <property type="molecule type" value="Genomic_DNA"/>
</dbReference>
<accession>A0A024U0W8</accession>
<dbReference type="RefSeq" id="XP_008872092.1">
    <property type="nucleotide sequence ID" value="XM_008873870.1"/>
</dbReference>
<dbReference type="AlphaFoldDB" id="A0A024U0W8"/>
<name>A0A024U0W8_9STRA</name>
<reference evidence="1" key="1">
    <citation type="submission" date="2013-12" db="EMBL/GenBank/DDBJ databases">
        <title>The Genome Sequence of Aphanomyces invadans NJM9701.</title>
        <authorList>
            <consortium name="The Broad Institute Genomics Platform"/>
            <person name="Russ C."/>
            <person name="Tyler B."/>
            <person name="van West P."/>
            <person name="Dieguez-Uribeondo J."/>
            <person name="Young S.K."/>
            <person name="Zeng Q."/>
            <person name="Gargeya S."/>
            <person name="Fitzgerald M."/>
            <person name="Abouelleil A."/>
            <person name="Alvarado L."/>
            <person name="Chapman S.B."/>
            <person name="Gainer-Dewar J."/>
            <person name="Goldberg J."/>
            <person name="Griggs A."/>
            <person name="Gujja S."/>
            <person name="Hansen M."/>
            <person name="Howarth C."/>
            <person name="Imamovic A."/>
            <person name="Ireland A."/>
            <person name="Larimer J."/>
            <person name="McCowan C."/>
            <person name="Murphy C."/>
            <person name="Pearson M."/>
            <person name="Poon T.W."/>
            <person name="Priest M."/>
            <person name="Roberts A."/>
            <person name="Saif S."/>
            <person name="Shea T."/>
            <person name="Sykes S."/>
            <person name="Wortman J."/>
            <person name="Nusbaum C."/>
            <person name="Birren B."/>
        </authorList>
    </citation>
    <scope>NUCLEOTIDE SEQUENCE [LARGE SCALE GENOMIC DNA]</scope>
    <source>
        <strain evidence="1">NJM9701</strain>
    </source>
</reference>
<evidence type="ECO:0000313" key="1">
    <source>
        <dbReference type="EMBL" id="ETV99536.1"/>
    </source>
</evidence>
<protein>
    <submittedName>
        <fullName evidence="1">Uncharacterized protein</fullName>
    </submittedName>
</protein>
<sequence length="123" mass="14483">MRWIRHVSRLYMQRGRCQSSRVRREGLKSLSTWIAVPGTLRPRLRSRQHRSLLQQQDGLAPIESSRISLSASGRTTLLTTAWRQARKPTDRRQLPWRGQNLEMRGWTPSWTEKPIKIHIATLF</sequence>